<dbReference type="eggNOG" id="COG3066">
    <property type="taxonomic scope" value="Bacteria"/>
</dbReference>
<dbReference type="GO" id="GO:0004519">
    <property type="term" value="F:endonuclease activity"/>
    <property type="evidence" value="ECO:0007669"/>
    <property type="project" value="UniProtKB-UniRule"/>
</dbReference>
<dbReference type="AlphaFoldDB" id="M7P3I6"/>
<feature type="region of interest" description="Disordered" evidence="8">
    <location>
        <begin position="1"/>
        <end position="24"/>
    </location>
</feature>
<dbReference type="HAMAP" id="MF_00759">
    <property type="entry name" value="MutH"/>
    <property type="match status" value="1"/>
</dbReference>
<evidence type="ECO:0000313" key="10">
    <source>
        <dbReference type="EMBL" id="EMR14077.1"/>
    </source>
</evidence>
<evidence type="ECO:0000256" key="3">
    <source>
        <dbReference type="ARBA" id="ARBA00022759"/>
    </source>
</evidence>
<evidence type="ECO:0000256" key="4">
    <source>
        <dbReference type="ARBA" id="ARBA00022763"/>
    </source>
</evidence>
<keyword evidence="1 7" id="KW-0963">Cytoplasm</keyword>
<evidence type="ECO:0000256" key="5">
    <source>
        <dbReference type="ARBA" id="ARBA00022801"/>
    </source>
</evidence>
<keyword evidence="11" id="KW-1185">Reference proteome</keyword>
<keyword evidence="4 7" id="KW-0227">DNA damage</keyword>
<comment type="similarity">
    <text evidence="7">Belongs to the MutH family.</text>
</comment>
<evidence type="ECO:0000259" key="9">
    <source>
        <dbReference type="SMART" id="SM00927"/>
    </source>
</evidence>
<dbReference type="EMBL" id="APHR01000008">
    <property type="protein sequence ID" value="EMR14077.1"/>
    <property type="molecule type" value="Genomic_DNA"/>
</dbReference>
<dbReference type="SUPFAM" id="SSF52980">
    <property type="entry name" value="Restriction endonuclease-like"/>
    <property type="match status" value="1"/>
</dbReference>
<name>M7P3I6_9GAMM</name>
<keyword evidence="3 7" id="KW-0255">Endonuclease</keyword>
<dbReference type="SMART" id="SM00927">
    <property type="entry name" value="MutH"/>
    <property type="match status" value="1"/>
</dbReference>
<keyword evidence="2 7" id="KW-0540">Nuclease</keyword>
<evidence type="ECO:0000256" key="2">
    <source>
        <dbReference type="ARBA" id="ARBA00022722"/>
    </source>
</evidence>
<dbReference type="STRING" id="1286106.MPL1_01772"/>
<evidence type="ECO:0000256" key="6">
    <source>
        <dbReference type="ARBA" id="ARBA00023204"/>
    </source>
</evidence>
<dbReference type="Gene3D" id="3.40.600.10">
    <property type="entry name" value="DNA mismatch repair MutH/Restriction endonuclease, type II"/>
    <property type="match status" value="1"/>
</dbReference>
<protein>
    <recommendedName>
        <fullName evidence="7">DNA mismatch repair protein MutH</fullName>
    </recommendedName>
    <alternativeName>
        <fullName evidence="7">Methyl-directed mismatch repair protein</fullName>
    </alternativeName>
</protein>
<proteinExistence type="inferred from homology"/>
<organism evidence="10 11">
    <name type="scientific">Methylophaga lonarensis MPL</name>
    <dbReference type="NCBI Taxonomy" id="1286106"/>
    <lineage>
        <taxon>Bacteria</taxon>
        <taxon>Pseudomonadati</taxon>
        <taxon>Pseudomonadota</taxon>
        <taxon>Gammaproteobacteria</taxon>
        <taxon>Thiotrichales</taxon>
        <taxon>Piscirickettsiaceae</taxon>
        <taxon>Methylophaga</taxon>
    </lineage>
</organism>
<dbReference type="InterPro" id="IPR037057">
    <property type="entry name" value="DNA_rep_MutH/T2_RE_sf"/>
</dbReference>
<dbReference type="NCBIfam" id="TIGR02248">
    <property type="entry name" value="mutH_TIGR"/>
    <property type="match status" value="1"/>
</dbReference>
<dbReference type="GO" id="GO:0006304">
    <property type="term" value="P:DNA modification"/>
    <property type="evidence" value="ECO:0007669"/>
    <property type="project" value="InterPro"/>
</dbReference>
<comment type="caution">
    <text evidence="10">The sequence shown here is derived from an EMBL/GenBank/DDBJ whole genome shotgun (WGS) entry which is preliminary data.</text>
</comment>
<evidence type="ECO:0000313" key="11">
    <source>
        <dbReference type="Proteomes" id="UP000012019"/>
    </source>
</evidence>
<comment type="subcellular location">
    <subcellularLocation>
        <location evidence="7">Cytoplasm</location>
    </subcellularLocation>
</comment>
<comment type="function">
    <text evidence="7">Sequence-specific endonuclease that cleaves unmethylated GATC sequences. It is involved in DNA mismatch repair.</text>
</comment>
<dbReference type="GO" id="GO:0005737">
    <property type="term" value="C:cytoplasm"/>
    <property type="evidence" value="ECO:0007669"/>
    <property type="project" value="UniProtKB-SubCell"/>
</dbReference>
<dbReference type="NCBIfam" id="NF003458">
    <property type="entry name" value="PRK05070.1"/>
    <property type="match status" value="1"/>
</dbReference>
<evidence type="ECO:0000256" key="1">
    <source>
        <dbReference type="ARBA" id="ARBA00022490"/>
    </source>
</evidence>
<accession>M7P3I6</accession>
<evidence type="ECO:0000256" key="8">
    <source>
        <dbReference type="SAM" id="MobiDB-lite"/>
    </source>
</evidence>
<keyword evidence="6 7" id="KW-0234">DNA repair</keyword>
<evidence type="ECO:0000256" key="7">
    <source>
        <dbReference type="HAMAP-Rule" id="MF_00759"/>
    </source>
</evidence>
<dbReference type="Proteomes" id="UP000012019">
    <property type="component" value="Unassembled WGS sequence"/>
</dbReference>
<gene>
    <name evidence="7" type="primary">mutH</name>
    <name evidence="10" type="ORF">MPL1_01772</name>
</gene>
<dbReference type="InterPro" id="IPR004230">
    <property type="entry name" value="DNA_mismatch_repair_MutH"/>
</dbReference>
<dbReference type="GO" id="GO:0006298">
    <property type="term" value="P:mismatch repair"/>
    <property type="evidence" value="ECO:0007669"/>
    <property type="project" value="UniProtKB-UniRule"/>
</dbReference>
<reference evidence="10 11" key="1">
    <citation type="journal article" date="2013" name="Genome Announc.">
        <title>Draft Genome Sequence of Methylophaga lonarensis MPLT, a Haloalkaliphilic (Non-Methane-Utilizing) Methylotroph.</title>
        <authorList>
            <person name="Shetty S.A."/>
            <person name="Marathe N.P."/>
            <person name="Munot H."/>
            <person name="Antony C.P."/>
            <person name="Dhotre D.P."/>
            <person name="Murrell J.C."/>
            <person name="Shouche Y.S."/>
        </authorList>
    </citation>
    <scope>NUCLEOTIDE SEQUENCE [LARGE SCALE GENOMIC DNA]</scope>
    <source>
        <strain evidence="10 11">MPL</strain>
    </source>
</reference>
<sequence length="240" mass="26574">MPAMTEDIFQRMQPRPSPPESPQALMSRVTDLAGKTLGQIARDAQFAIPDDLSRHKGWVGSLFEHVLGCDAGSQAIQDFSALGIELKTLPLDAHGQPKESTFVCTVNAAGSESGQWQDSWVRKKLSNVLWVPIEADNRIALADRFVGMGWIWQPTAEQEAMLRQDWEELMELIALGEQNALTAEYGQYLQIRPKAANSRVMARASDIDGESILLNPRGFYLRTSFTRQLLEAATISSLGS</sequence>
<dbReference type="InterPro" id="IPR011337">
    <property type="entry name" value="DNA_rep_MutH/RE_typeII_Sau3AI"/>
</dbReference>
<dbReference type="CDD" id="cd00583">
    <property type="entry name" value="MutH-like"/>
    <property type="match status" value="1"/>
</dbReference>
<keyword evidence="5 7" id="KW-0378">Hydrolase</keyword>
<dbReference type="GO" id="GO:0003677">
    <property type="term" value="F:DNA binding"/>
    <property type="evidence" value="ECO:0007669"/>
    <property type="project" value="InterPro"/>
</dbReference>
<dbReference type="InterPro" id="IPR011335">
    <property type="entry name" value="Restrct_endonuc-II-like"/>
</dbReference>
<dbReference type="GO" id="GO:0016787">
    <property type="term" value="F:hydrolase activity"/>
    <property type="evidence" value="ECO:0007669"/>
    <property type="project" value="UniProtKB-KW"/>
</dbReference>
<feature type="domain" description="DNA mismatch repair MutH/Type II restriction enzyme Sau3AI" evidence="9">
    <location>
        <begin position="67"/>
        <end position="165"/>
    </location>
</feature>
<dbReference type="PATRIC" id="fig|1286106.3.peg.359"/>
<dbReference type="Pfam" id="PF02976">
    <property type="entry name" value="MutH"/>
    <property type="match status" value="1"/>
</dbReference>